<keyword evidence="3" id="KW-0064">Aspartyl protease</keyword>
<protein>
    <submittedName>
        <fullName evidence="9">Retrotransposon protein, putative, Ty1-copia subclass</fullName>
    </submittedName>
</protein>
<evidence type="ECO:0000259" key="7">
    <source>
        <dbReference type="PROSITE" id="PS50158"/>
    </source>
</evidence>
<dbReference type="InterPro" id="IPR057670">
    <property type="entry name" value="SH3_retrovirus"/>
</dbReference>
<dbReference type="Pfam" id="PF22936">
    <property type="entry name" value="Pol_BBD"/>
    <property type="match status" value="1"/>
</dbReference>
<keyword evidence="5" id="KW-0863">Zinc-finger</keyword>
<dbReference type="InterPro" id="IPR013103">
    <property type="entry name" value="RVT_2"/>
</dbReference>
<dbReference type="Pfam" id="PF25597">
    <property type="entry name" value="SH3_retrovirus"/>
    <property type="match status" value="1"/>
</dbReference>
<reference evidence="9" key="3">
    <citation type="submission" date="2006-01" db="EMBL/GenBank/DDBJ databases">
        <authorList>
            <person name="Buell R."/>
        </authorList>
    </citation>
    <scope>NUCLEOTIDE SEQUENCE</scope>
</reference>
<keyword evidence="2" id="KW-0479">Metal-binding</keyword>
<evidence type="ECO:0000256" key="4">
    <source>
        <dbReference type="ARBA" id="ARBA00022801"/>
    </source>
</evidence>
<dbReference type="InterPro" id="IPR001584">
    <property type="entry name" value="Integrase_cat-core"/>
</dbReference>
<dbReference type="InterPro" id="IPR025724">
    <property type="entry name" value="GAG-pre-integrase_dom"/>
</dbReference>
<sequence length="1508" mass="170025">MATPTRFSTKPHIFDGTDFPHWCSKMQSYIMAENYDIWKKVYHPYVIPEAINSDALKTKFENNCKARNILLSGISRSDYARVAHLETAHEIWNALKSFHQGTNNIKELRRDLFKKEALDDYLSRFNKILSDLRSVDSSYDANYPQSEISRHFLNGLDMSIWEMKVTSILESVNMSTLTLDSLYTKLKTHEMNILSRKVDSKSSALVSSSSSLDVDASSSKSSFLAVFNATSDDQLEQIEEEDLALVANRIARAMNNARNRKRGGPNRCFECGSIDHLRSHCPKLGRGKREDKDGEKTNNNKPNYNKSKGSNQGRKMENLRKAFQQVCAAFEPLSDVDGESGDDDKGNNVSDVRFMARGESDTEYEDNELKQPHDVLDCSTCNLNKMKLKDALGRVEYMEDVVKNNEVLSCPKCRKGKGVMVDCENCVNLEKEVSYLKNSLLRFSDGKKNLNMILDQSKVLVLEVALVARKENVWIVDSGCSRHMTGDKNWFSSLKKASKTESIIFGDAATSAVLATGMVKKTGSKVFDSRGDSVLNISRYGRVFKADFENPVSPVITCLVAKFDKDVMFWHRRLGHVGFDHLSRLSGLDLVRGLPKLKKDHDLVCTSCRHAKIVSTSHAPIVSVMTDAPGQLLHMDTVGPARMQSVVGKWYVLVIVDDFSRYSWVFFMATKDEALQHFRGLFLRLELKFPGSLKRIRSDNSGEFKNASFEQFCNERGLEHEFSSPRVPQQNGVVERKNRVLVEMARTMLDEYKTPRKFWAEAINTACYISNRVFLRSKLGKTSYELRFGHQPKVSHLRVFGCKCFVLKSGNLDKFEARSTDGLFLGYPAHTRGYRLLILGTNKIVETCKVSFDEASPGTRPDIAGTLSQVQGEDGRIFEDESDYDEDNKFGSAGQTGRQAGQTAGTPPVKPAYEQRSDQPGSSGSGTVDADRDGPPEITTSTSTDTERGSTSEVAAPLHIQRRHPPEQIIGNIGERTTRSKVTTHDVCANSAFVASFEPKDVSHALTDESWINATHEELENFERNKVWTLVEPPSGHNIIGTKWIFKNKQNEDGLIVRNKARLVAQGFTQVEGLDFDETFAPVARIEAIRLLLAFAASKGFKLYQMDVNSDFLNGFIQEEVYVKQPPGFENPDFPNHVFKLSKALYGLKQAPRAWYDRLKNFLLAKGFTMGKVDKTLFVFKHGDNQLFVQIYVDDIIFGCSTHSLVVNFAETIRREFEMSMMGDLSYFLGLQIKQTPQGTFVHQTKYTKDLLRRFKMENCKPISTPIGSTAVLDPDEDSEAVDQKEYRSMIGSLLYLTVSRPDIQFVVCLCARFQASPRASHRQAVKRIMRYLNHTLEFGIWYSTSSSICLSGYSDADFGGCRIDRKSISGTCHFLGTSLIAWSSRKQSSVAQSTAESEYVAAASYCSQILWLLSTLKDYGLTFEKIPLFCDNTSAINIAKNPVQHSRTKHIDIRFHFLRDHVEKGDVELQFLDTKLQIADIFTKPLDSNRFAFLRGELGVIHPFGMV</sequence>
<evidence type="ECO:0000256" key="5">
    <source>
        <dbReference type="PROSITE-ProRule" id="PRU00047"/>
    </source>
</evidence>
<dbReference type="InterPro" id="IPR012337">
    <property type="entry name" value="RNaseH-like_sf"/>
</dbReference>
<evidence type="ECO:0000256" key="1">
    <source>
        <dbReference type="ARBA" id="ARBA00022670"/>
    </source>
</evidence>
<dbReference type="GO" id="GO:0015074">
    <property type="term" value="P:DNA integration"/>
    <property type="evidence" value="ECO:0007669"/>
    <property type="project" value="InterPro"/>
</dbReference>
<dbReference type="SUPFAM" id="SSF56672">
    <property type="entry name" value="DNA/RNA polymerases"/>
    <property type="match status" value="1"/>
</dbReference>
<dbReference type="InterPro" id="IPR054722">
    <property type="entry name" value="PolX-like_BBD"/>
</dbReference>
<dbReference type="PANTHER" id="PTHR42648:SF21">
    <property type="entry name" value="CYSTEINE-RICH RLK (RECEPTOR-LIKE PROTEIN KINASE) 8"/>
    <property type="match status" value="1"/>
</dbReference>
<keyword evidence="4" id="KW-0378">Hydrolase</keyword>
<feature type="region of interest" description="Disordered" evidence="6">
    <location>
        <begin position="855"/>
        <end position="954"/>
    </location>
</feature>
<dbReference type="InterPro" id="IPR001878">
    <property type="entry name" value="Znf_CCHC"/>
</dbReference>
<dbReference type="Pfam" id="PF13976">
    <property type="entry name" value="gag_pre-integrs"/>
    <property type="match status" value="1"/>
</dbReference>
<keyword evidence="5" id="KW-0862">Zinc</keyword>
<dbReference type="Pfam" id="PF07727">
    <property type="entry name" value="RVT_2"/>
    <property type="match status" value="1"/>
</dbReference>
<evidence type="ECO:0000256" key="3">
    <source>
        <dbReference type="ARBA" id="ARBA00022750"/>
    </source>
</evidence>
<dbReference type="GO" id="GO:0003676">
    <property type="term" value="F:nucleic acid binding"/>
    <property type="evidence" value="ECO:0007669"/>
    <property type="project" value="InterPro"/>
</dbReference>
<organism evidence="9">
    <name type="scientific">Oryza sativa subsp. japonica</name>
    <name type="common">Rice</name>
    <dbReference type="NCBI Taxonomy" id="39947"/>
    <lineage>
        <taxon>Eukaryota</taxon>
        <taxon>Viridiplantae</taxon>
        <taxon>Streptophyta</taxon>
        <taxon>Embryophyta</taxon>
        <taxon>Tracheophyta</taxon>
        <taxon>Spermatophyta</taxon>
        <taxon>Magnoliopsida</taxon>
        <taxon>Liliopsida</taxon>
        <taxon>Poales</taxon>
        <taxon>Poaceae</taxon>
        <taxon>BOP clade</taxon>
        <taxon>Oryzoideae</taxon>
        <taxon>Oryzeae</taxon>
        <taxon>Oryzinae</taxon>
        <taxon>Oryza</taxon>
        <taxon>Oryza sativa</taxon>
    </lineage>
</organism>
<evidence type="ECO:0000259" key="8">
    <source>
        <dbReference type="PROSITE" id="PS50994"/>
    </source>
</evidence>
<proteinExistence type="predicted"/>
<dbReference type="Pfam" id="PF14223">
    <property type="entry name" value="Retrotran_gag_2"/>
    <property type="match status" value="1"/>
</dbReference>
<dbReference type="PROSITE" id="PS50158">
    <property type="entry name" value="ZF_CCHC"/>
    <property type="match status" value="1"/>
</dbReference>
<feature type="compositionally biased region" description="Basic and acidic residues" evidence="6">
    <location>
        <begin position="287"/>
        <end position="298"/>
    </location>
</feature>
<dbReference type="GO" id="GO:0008270">
    <property type="term" value="F:zinc ion binding"/>
    <property type="evidence" value="ECO:0007669"/>
    <property type="project" value="UniProtKB-KW"/>
</dbReference>
<reference evidence="9" key="1">
    <citation type="journal article" date="2005" name="BMC Biol.">
        <title>The sequence of rice chromosomes 11 and 12, rich in disease resistance genes and recent gene duplications.</title>
        <authorList>
            <consortium name="The rice chromosomes 11 and 12 sequencing consortia"/>
        </authorList>
    </citation>
    <scope>NUCLEOTIDE SEQUENCE [LARGE SCALE GENOMIC DNA]</scope>
</reference>
<gene>
    <name evidence="9" type="ordered locus">LOC_Os11g31720</name>
</gene>
<dbReference type="PANTHER" id="PTHR42648">
    <property type="entry name" value="TRANSPOSASE, PUTATIVE-RELATED"/>
    <property type="match status" value="1"/>
</dbReference>
<dbReference type="GO" id="GO:0004190">
    <property type="term" value="F:aspartic-type endopeptidase activity"/>
    <property type="evidence" value="ECO:0007669"/>
    <property type="project" value="UniProtKB-KW"/>
</dbReference>
<feature type="domain" description="Integrase catalytic" evidence="8">
    <location>
        <begin position="625"/>
        <end position="791"/>
    </location>
</feature>
<keyword evidence="1" id="KW-0645">Protease</keyword>
<accession>Q2R3J5</accession>
<name>Q2R3J5_ORYSJ</name>
<dbReference type="InterPro" id="IPR039537">
    <property type="entry name" value="Retrotran_Ty1/copia-like"/>
</dbReference>
<reference evidence="9" key="2">
    <citation type="submission" date="2005-04" db="EMBL/GenBank/DDBJ databases">
        <authorList>
            <person name="Buell C.R."/>
            <person name="Wing R.A."/>
            <person name="McCombie W.A."/>
            <person name="Ouyang S."/>
        </authorList>
    </citation>
    <scope>NUCLEOTIDE SEQUENCE</scope>
</reference>
<dbReference type="Gene3D" id="3.30.420.10">
    <property type="entry name" value="Ribonuclease H-like superfamily/Ribonuclease H"/>
    <property type="match status" value="1"/>
</dbReference>
<feature type="domain" description="CCHC-type" evidence="7">
    <location>
        <begin position="267"/>
        <end position="283"/>
    </location>
</feature>
<dbReference type="InterPro" id="IPR036397">
    <property type="entry name" value="RNaseH_sf"/>
</dbReference>
<dbReference type="InterPro" id="IPR043502">
    <property type="entry name" value="DNA/RNA_pol_sf"/>
</dbReference>
<evidence type="ECO:0000313" key="9">
    <source>
        <dbReference type="EMBL" id="ABA93940.1"/>
    </source>
</evidence>
<feature type="compositionally biased region" description="Low complexity" evidence="6">
    <location>
        <begin position="891"/>
        <end position="906"/>
    </location>
</feature>
<dbReference type="EMBL" id="DP000010">
    <property type="protein sequence ID" value="ABA93940.1"/>
    <property type="molecule type" value="Genomic_DNA"/>
</dbReference>
<dbReference type="GO" id="GO:0006508">
    <property type="term" value="P:proteolysis"/>
    <property type="evidence" value="ECO:0007669"/>
    <property type="project" value="UniProtKB-KW"/>
</dbReference>
<evidence type="ECO:0000256" key="6">
    <source>
        <dbReference type="SAM" id="MobiDB-lite"/>
    </source>
</evidence>
<dbReference type="Pfam" id="PF00665">
    <property type="entry name" value="rve"/>
    <property type="match status" value="1"/>
</dbReference>
<dbReference type="PROSITE" id="PS50994">
    <property type="entry name" value="INTEGRASE"/>
    <property type="match status" value="1"/>
</dbReference>
<feature type="compositionally biased region" description="Polar residues" evidence="6">
    <location>
        <begin position="299"/>
        <end position="313"/>
    </location>
</feature>
<dbReference type="SUPFAM" id="SSF53098">
    <property type="entry name" value="Ribonuclease H-like"/>
    <property type="match status" value="1"/>
</dbReference>
<evidence type="ECO:0000256" key="2">
    <source>
        <dbReference type="ARBA" id="ARBA00022723"/>
    </source>
</evidence>
<dbReference type="CDD" id="cd09272">
    <property type="entry name" value="RNase_HI_RT_Ty1"/>
    <property type="match status" value="1"/>
</dbReference>
<feature type="region of interest" description="Disordered" evidence="6">
    <location>
        <begin position="280"/>
        <end position="313"/>
    </location>
</feature>